<dbReference type="Pfam" id="PF01743">
    <property type="entry name" value="PolyA_pol"/>
    <property type="match status" value="1"/>
</dbReference>
<name>A0ABW9GAJ0_9GAMM</name>
<evidence type="ECO:0000256" key="4">
    <source>
        <dbReference type="ARBA" id="ARBA00022840"/>
    </source>
</evidence>
<feature type="domain" description="tRNA nucleotidyltransferase/poly(A) polymerase RNA and SrmB- binding" evidence="12">
    <location>
        <begin position="208"/>
        <end position="269"/>
    </location>
</feature>
<comment type="catalytic activity">
    <reaction evidence="7">
        <text>RNA(n) + ATP = RNA(n)-3'-adenine ribonucleotide + diphosphate</text>
        <dbReference type="Rhea" id="RHEA:11332"/>
        <dbReference type="Rhea" id="RHEA-COMP:14527"/>
        <dbReference type="Rhea" id="RHEA-COMP:17347"/>
        <dbReference type="ChEBI" id="CHEBI:30616"/>
        <dbReference type="ChEBI" id="CHEBI:33019"/>
        <dbReference type="ChEBI" id="CHEBI:140395"/>
        <dbReference type="ChEBI" id="CHEBI:173115"/>
        <dbReference type="EC" id="2.7.7.19"/>
    </reaction>
</comment>
<evidence type="ECO:0000256" key="9">
    <source>
        <dbReference type="SAM" id="MobiDB-lite"/>
    </source>
</evidence>
<comment type="similarity">
    <text evidence="7 8">Belongs to the tRNA nucleotidyltransferase/poly(A) polymerase family.</text>
</comment>
<comment type="caution">
    <text evidence="13">The sequence shown here is derived from an EMBL/GenBank/DDBJ whole genome shotgun (WGS) entry which is preliminary data.</text>
</comment>
<dbReference type="InterPro" id="IPR032828">
    <property type="entry name" value="PolyA_RNA-bd"/>
</dbReference>
<dbReference type="GO" id="GO:1990817">
    <property type="term" value="F:poly(A) RNA polymerase activity"/>
    <property type="evidence" value="ECO:0007669"/>
    <property type="project" value="UniProtKB-EC"/>
</dbReference>
<gene>
    <name evidence="7 13" type="primary">pcnB</name>
    <name evidence="13" type="ORF">ABUE30_16395</name>
</gene>
<evidence type="ECO:0000256" key="3">
    <source>
        <dbReference type="ARBA" id="ARBA00022741"/>
    </source>
</evidence>
<evidence type="ECO:0000313" key="13">
    <source>
        <dbReference type="EMBL" id="MFM2486613.1"/>
    </source>
</evidence>
<dbReference type="RefSeq" id="WP_408624913.1">
    <property type="nucleotide sequence ID" value="NZ_JBEQCT010000009.1"/>
</dbReference>
<comment type="function">
    <text evidence="7">Adds poly(A) tail to the 3' end of many RNAs, which usually targets these RNAs for decay. Plays a significant role in the global control of gene expression, through influencing the rate of transcript degradation, and in the general RNA quality control.</text>
</comment>
<dbReference type="CDD" id="cd05398">
    <property type="entry name" value="NT_ClassII-CCAase"/>
    <property type="match status" value="1"/>
</dbReference>
<dbReference type="Gene3D" id="1.10.3090.10">
    <property type="entry name" value="cca-adding enzyme, domain 2"/>
    <property type="match status" value="1"/>
</dbReference>
<feature type="active site" evidence="7">
    <location>
        <position position="68"/>
    </location>
</feature>
<feature type="compositionally biased region" description="Basic residues" evidence="9">
    <location>
        <begin position="436"/>
        <end position="457"/>
    </location>
</feature>
<evidence type="ECO:0000259" key="11">
    <source>
        <dbReference type="Pfam" id="PF12626"/>
    </source>
</evidence>
<feature type="domain" description="Poly A polymerase head" evidence="10">
    <location>
        <begin position="48"/>
        <end position="180"/>
    </location>
</feature>
<dbReference type="Pfam" id="PF12626">
    <property type="entry name" value="PolyA_pol_arg_C"/>
    <property type="match status" value="1"/>
</dbReference>
<feature type="region of interest" description="Disordered" evidence="9">
    <location>
        <begin position="422"/>
        <end position="457"/>
    </location>
</feature>
<dbReference type="InterPro" id="IPR010206">
    <property type="entry name" value="PolA_pol_I"/>
</dbReference>
<dbReference type="Proteomes" id="UP001629953">
    <property type="component" value="Unassembled WGS sequence"/>
</dbReference>
<dbReference type="Gene3D" id="3.30.460.10">
    <property type="entry name" value="Beta Polymerase, domain 2"/>
    <property type="match status" value="1"/>
</dbReference>
<dbReference type="PANTHER" id="PTHR43051:SF1">
    <property type="entry name" value="POLYNUCLEOTIDE ADENYLYLTRANSFERASE FAMILY PROTEIN"/>
    <property type="match status" value="1"/>
</dbReference>
<organism evidence="13 14">
    <name type="scientific">Celerinatantimonas yamalensis</name>
    <dbReference type="NCBI Taxonomy" id="559956"/>
    <lineage>
        <taxon>Bacteria</taxon>
        <taxon>Pseudomonadati</taxon>
        <taxon>Pseudomonadota</taxon>
        <taxon>Gammaproteobacteria</taxon>
        <taxon>Celerinatantimonadaceae</taxon>
        <taxon>Celerinatantimonas</taxon>
    </lineage>
</organism>
<dbReference type="NCBIfam" id="TIGR01942">
    <property type="entry name" value="pcnB"/>
    <property type="match status" value="1"/>
</dbReference>
<dbReference type="InterPro" id="IPR052191">
    <property type="entry name" value="tRNA_ntf/polyA_polymerase_I"/>
</dbReference>
<dbReference type="InterPro" id="IPR002646">
    <property type="entry name" value="PolA_pol_head_dom"/>
</dbReference>
<keyword evidence="13" id="KW-0548">Nucleotidyltransferase</keyword>
<dbReference type="PANTHER" id="PTHR43051">
    <property type="entry name" value="POLYNUCLEOTIDE ADENYLYLTRANSFERASE FAMILY PROTEIN"/>
    <property type="match status" value="1"/>
</dbReference>
<dbReference type="Pfam" id="PF12627">
    <property type="entry name" value="PolyA_pol_RNAbd"/>
    <property type="match status" value="1"/>
</dbReference>
<dbReference type="SUPFAM" id="SSF81891">
    <property type="entry name" value="Poly A polymerase C-terminal region-like"/>
    <property type="match status" value="1"/>
</dbReference>
<keyword evidence="2 7" id="KW-0808">Transferase</keyword>
<keyword evidence="5 7" id="KW-0694">RNA-binding</keyword>
<keyword evidence="4 7" id="KW-0067">ATP-binding</keyword>
<dbReference type="InterPro" id="IPR025866">
    <property type="entry name" value="PolyA_pol_arg_C_dom"/>
</dbReference>
<evidence type="ECO:0000256" key="2">
    <source>
        <dbReference type="ARBA" id="ARBA00022679"/>
    </source>
</evidence>
<keyword evidence="3 7" id="KW-0547">Nucleotide-binding</keyword>
<reference evidence="13 14" key="1">
    <citation type="journal article" date="2013" name="Int. J. Syst. Evol. Microbiol.">
        <title>Celerinatantimonas yamalensis sp. nov., a cold-adapted diazotrophic bacterium from a cold permafrost brine.</title>
        <authorList>
            <person name="Shcherbakova V."/>
            <person name="Chuvilskaya N."/>
            <person name="Rivkina E."/>
            <person name="Demidov N."/>
            <person name="Uchaeva V."/>
            <person name="Suetin S."/>
            <person name="Suzina N."/>
            <person name="Gilichinsky D."/>
        </authorList>
    </citation>
    <scope>NUCLEOTIDE SEQUENCE [LARGE SCALE GENOMIC DNA]</scope>
    <source>
        <strain evidence="13 14">C7</strain>
    </source>
</reference>
<evidence type="ECO:0000256" key="7">
    <source>
        <dbReference type="HAMAP-Rule" id="MF_00957"/>
    </source>
</evidence>
<feature type="active site" evidence="7">
    <location>
        <position position="150"/>
    </location>
</feature>
<evidence type="ECO:0000259" key="10">
    <source>
        <dbReference type="Pfam" id="PF01743"/>
    </source>
</evidence>
<dbReference type="HAMAP" id="MF_00957">
    <property type="entry name" value="PolyA_pol"/>
    <property type="match status" value="1"/>
</dbReference>
<evidence type="ECO:0000256" key="8">
    <source>
        <dbReference type="RuleBase" id="RU003953"/>
    </source>
</evidence>
<keyword evidence="1 7" id="KW-0507">mRNA processing</keyword>
<evidence type="ECO:0000259" key="12">
    <source>
        <dbReference type="Pfam" id="PF12627"/>
    </source>
</evidence>
<keyword evidence="14" id="KW-1185">Reference proteome</keyword>
<evidence type="ECO:0000256" key="6">
    <source>
        <dbReference type="ARBA" id="ARBA00023163"/>
    </source>
</evidence>
<dbReference type="SUPFAM" id="SSF81301">
    <property type="entry name" value="Nucleotidyltransferase"/>
    <property type="match status" value="1"/>
</dbReference>
<feature type="active site" evidence="7">
    <location>
        <position position="66"/>
    </location>
</feature>
<proteinExistence type="inferred from homology"/>
<protein>
    <recommendedName>
        <fullName evidence="7">Poly(A) polymerase I</fullName>
        <shortName evidence="7">PAP I</shortName>
        <ecNumber evidence="7">2.7.7.19</ecNumber>
    </recommendedName>
</protein>
<evidence type="ECO:0000313" key="14">
    <source>
        <dbReference type="Proteomes" id="UP001629953"/>
    </source>
</evidence>
<dbReference type="EMBL" id="JBEQCT010000009">
    <property type="protein sequence ID" value="MFM2486613.1"/>
    <property type="molecule type" value="Genomic_DNA"/>
</dbReference>
<accession>A0ABW9GAJ0</accession>
<dbReference type="InterPro" id="IPR043519">
    <property type="entry name" value="NT_sf"/>
</dbReference>
<keyword evidence="6 7" id="KW-0804">Transcription</keyword>
<evidence type="ECO:0000256" key="5">
    <source>
        <dbReference type="ARBA" id="ARBA00022884"/>
    </source>
</evidence>
<feature type="domain" description="Polymerase A arginine-rich C-terminal" evidence="11">
    <location>
        <begin position="328"/>
        <end position="445"/>
    </location>
</feature>
<evidence type="ECO:0000256" key="1">
    <source>
        <dbReference type="ARBA" id="ARBA00022664"/>
    </source>
</evidence>
<dbReference type="EC" id="2.7.7.19" evidence="7"/>
<sequence>MLQQQHEPEQTGLGKTIIPRAEHTISRQDISDNALKVLYRLHKAGYDAYLVGGGVRDLLLGKKPKDFDVTTNATPDEVKKLFRNCRLVGRRFRLAHILFGREIIEVATFRGHHDQGQSDEEQTNHQQSEQGMLLRDNVYGSLDEDAQRRDFTINALYYNIADFSLVDFAGGLDDIQARRLALIGDPDTRYHEDPVRMLRAIRFAVKLGFSINESTREPIPRLASLLREIPAARLFEECLKLFLAGEGKNTFSTLREYGLLTPLFPQLKPLLANTDHNQSLDFISLALASTDHRVRNEQRVTPAFVFAAILYPILEIRIQELLTELSLPTSDALAMAMNQVLDTQCKSVAIPRRFTSAVREIWELQERLKRRQGKRAQHCFEHPRFRAAYDFLELRAKASGDPQLQALTDWWTQFQKANDKERFNMSKVLGSGRPRGNNRRSSNRRSAPRKRRSGETS</sequence>